<reference evidence="3 4" key="1">
    <citation type="submission" date="2016-07" db="EMBL/GenBank/DDBJ databases">
        <title>Pervasive Adenine N6-methylation of Active Genes in Fungi.</title>
        <authorList>
            <consortium name="DOE Joint Genome Institute"/>
            <person name="Mondo S.J."/>
            <person name="Dannebaum R.O."/>
            <person name="Kuo R.C."/>
            <person name="Labutti K."/>
            <person name="Haridas S."/>
            <person name="Kuo A."/>
            <person name="Salamov A."/>
            <person name="Ahrendt S.R."/>
            <person name="Lipzen A."/>
            <person name="Sullivan W."/>
            <person name="Andreopoulos W.B."/>
            <person name="Clum A."/>
            <person name="Lindquist E."/>
            <person name="Daum C."/>
            <person name="Ramamoorthy G.K."/>
            <person name="Gryganskyi A."/>
            <person name="Culley D."/>
            <person name="Magnuson J.K."/>
            <person name="James T.Y."/>
            <person name="O'Malley M.A."/>
            <person name="Stajich J.E."/>
            <person name="Spatafora J.W."/>
            <person name="Visel A."/>
            <person name="Grigoriev I.V."/>
        </authorList>
    </citation>
    <scope>NUCLEOTIDE SEQUENCE [LARGE SCALE GENOMIC DNA]</scope>
    <source>
        <strain evidence="3 4">68-887.2</strain>
    </source>
</reference>
<accession>A0A1Y2BM14</accession>
<feature type="signal peptide" evidence="2">
    <location>
        <begin position="1"/>
        <end position="17"/>
    </location>
</feature>
<evidence type="ECO:0000256" key="2">
    <source>
        <dbReference type="SAM" id="SignalP"/>
    </source>
</evidence>
<proteinExistence type="predicted"/>
<evidence type="ECO:0008006" key="5">
    <source>
        <dbReference type="Google" id="ProtNLM"/>
    </source>
</evidence>
<sequence length="522" mass="58830">MTRVFTILITIVLPTLASPLNRDFQNLQIPLRAYDLPDGRIGSQDVEHKGMRALLDRYAPVVKLSIEEDYYPSSIDYMLPHYNYVEHDNGDRIPANHSLLTPDHLDELPSAGGGLWMSIATAHNPQPFLDSKSAWLLGPAGQKGQMKRRADGRGLIEEPVYGFWVDQGRGIVDLWYWTFYPFNFGKPVGPFGILGNHVGDWEHLRMRTINGSAVSVDYHSHNGGAFSAGTTRWSDVVKVDDRPVGYSAAGSHGLWPIPGEHVYAELLNLFKIADITDDDGAVWDTKGRVEPVQYWTDPERRRRLWHRDDDAWLNYRGRWGNKGENDCWWYRAVGICQIVDAPPGPNRNFGSPPDCIVAPLVWESSTYAFYLSSPLVTWAENHGIAYVQVEQTCSRPRKRKDDGDDDDDDDGGGGCDGDDEDEDGVRIADYLHDTTLEEDLKMWSVKGMTPFAGRAQHRASVLPCKGVRSAVKSYRIALCMKNGKCISTSGDRKVCSYQEGKKGYRFGRAVDVDDVDEWRWNV</sequence>
<feature type="chain" id="PRO_5012078883" description="Vacuolar protein sorting-associated protein 62" evidence="2">
    <location>
        <begin position="18"/>
        <end position="522"/>
    </location>
</feature>
<dbReference type="InterPro" id="IPR009291">
    <property type="entry name" value="Vps62"/>
</dbReference>
<dbReference type="PANTHER" id="PTHR48174:SF5">
    <property type="entry name" value="VACUOLAR PROTEIN SORTING-ASSOCIATED PROTEIN 62"/>
    <property type="match status" value="1"/>
</dbReference>
<dbReference type="PANTHER" id="PTHR48174">
    <property type="entry name" value="DUF946 FAMILY PROTEIN"/>
    <property type="match status" value="1"/>
</dbReference>
<dbReference type="EMBL" id="MCFC01000001">
    <property type="protein sequence ID" value="ORY35627.1"/>
    <property type="molecule type" value="Genomic_DNA"/>
</dbReference>
<dbReference type="OrthoDB" id="188042at2759"/>
<feature type="region of interest" description="Disordered" evidence="1">
    <location>
        <begin position="395"/>
        <end position="422"/>
    </location>
</feature>
<evidence type="ECO:0000313" key="3">
    <source>
        <dbReference type="EMBL" id="ORY35627.1"/>
    </source>
</evidence>
<keyword evidence="4" id="KW-1185">Reference proteome</keyword>
<gene>
    <name evidence="3" type="ORF">BCR39DRAFT_511194</name>
</gene>
<evidence type="ECO:0000256" key="1">
    <source>
        <dbReference type="SAM" id="MobiDB-lite"/>
    </source>
</evidence>
<feature type="compositionally biased region" description="Acidic residues" evidence="1">
    <location>
        <begin position="403"/>
        <end position="422"/>
    </location>
</feature>
<protein>
    <recommendedName>
        <fullName evidence="5">Vacuolar protein sorting-associated protein 62</fullName>
    </recommendedName>
</protein>
<organism evidence="3 4">
    <name type="scientific">Naematelia encephala</name>
    <dbReference type="NCBI Taxonomy" id="71784"/>
    <lineage>
        <taxon>Eukaryota</taxon>
        <taxon>Fungi</taxon>
        <taxon>Dikarya</taxon>
        <taxon>Basidiomycota</taxon>
        <taxon>Agaricomycotina</taxon>
        <taxon>Tremellomycetes</taxon>
        <taxon>Tremellales</taxon>
        <taxon>Naemateliaceae</taxon>
        <taxon>Naematelia</taxon>
    </lineage>
</organism>
<dbReference type="InParanoid" id="A0A1Y2BM14"/>
<dbReference type="AlphaFoldDB" id="A0A1Y2BM14"/>
<evidence type="ECO:0000313" key="4">
    <source>
        <dbReference type="Proteomes" id="UP000193986"/>
    </source>
</evidence>
<dbReference type="Proteomes" id="UP000193986">
    <property type="component" value="Unassembled WGS sequence"/>
</dbReference>
<keyword evidence="2" id="KW-0732">Signal</keyword>
<dbReference type="STRING" id="71784.A0A1Y2BM14"/>
<name>A0A1Y2BM14_9TREE</name>
<dbReference type="Pfam" id="PF06101">
    <property type="entry name" value="Vps62"/>
    <property type="match status" value="1"/>
</dbReference>
<comment type="caution">
    <text evidence="3">The sequence shown here is derived from an EMBL/GenBank/DDBJ whole genome shotgun (WGS) entry which is preliminary data.</text>
</comment>